<accession>A0ABY9X2G9</accession>
<feature type="signal peptide" evidence="1">
    <location>
        <begin position="1"/>
        <end position="29"/>
    </location>
</feature>
<dbReference type="InterPro" id="IPR011754">
    <property type="entry name" value="Mxa_paralog_2268"/>
</dbReference>
<organism evidence="2 3">
    <name type="scientific">Archangium minus</name>
    <dbReference type="NCBI Taxonomy" id="83450"/>
    <lineage>
        <taxon>Bacteria</taxon>
        <taxon>Pseudomonadati</taxon>
        <taxon>Myxococcota</taxon>
        <taxon>Myxococcia</taxon>
        <taxon>Myxococcales</taxon>
        <taxon>Cystobacterineae</taxon>
        <taxon>Archangiaceae</taxon>
        <taxon>Archangium</taxon>
    </lineage>
</organism>
<evidence type="ECO:0000256" key="1">
    <source>
        <dbReference type="SAM" id="SignalP"/>
    </source>
</evidence>
<evidence type="ECO:0000313" key="2">
    <source>
        <dbReference type="EMBL" id="WNG49529.1"/>
    </source>
</evidence>
<evidence type="ECO:0000313" key="3">
    <source>
        <dbReference type="Proteomes" id="UP001611383"/>
    </source>
</evidence>
<name>A0ABY9X2G9_9BACT</name>
<keyword evidence="1" id="KW-0732">Signal</keyword>
<reference evidence="2 3" key="1">
    <citation type="submission" date="2019-08" db="EMBL/GenBank/DDBJ databases">
        <title>Archangium and Cystobacter genomes.</title>
        <authorList>
            <person name="Chen I.-C.K."/>
            <person name="Wielgoss S."/>
        </authorList>
    </citation>
    <scope>NUCLEOTIDE SEQUENCE [LARGE SCALE GENOMIC DNA]</scope>
    <source>
        <strain evidence="2 3">Cbm 6</strain>
    </source>
</reference>
<dbReference type="EMBL" id="CP043494">
    <property type="protein sequence ID" value="WNG49529.1"/>
    <property type="molecule type" value="Genomic_DNA"/>
</dbReference>
<protein>
    <submittedName>
        <fullName evidence="2">DUF2381 family protein</fullName>
    </submittedName>
</protein>
<sequence length="287" mass="31453">MRAHSSRLRVRPGPWLLLPSLLLSTLASAQDPPGGQVLQWRTLVAPARPDEVPPLELHIRAGVATLARFEAPLRLGAMRLPAHEERIQLVRTNDGALVVISTTNLAKGEQVPLTVETEPGAEPLRFVFITRHDTVDAQVRVVFGQTSDDGTEAESMARSILATPDARAMLAIPQVTVDRDPRAARGQAESVLWVGQRFFATVAVRSRKKGAPPWRLVQARLRATLPDGTLLEWPAHLTSGTADTIRQRHIVTDLLPEGASRLELALDGQESPGAFQRIPIEEVRTRP</sequence>
<feature type="chain" id="PRO_5046881415" evidence="1">
    <location>
        <begin position="30"/>
        <end position="287"/>
    </location>
</feature>
<keyword evidence="3" id="KW-1185">Reference proteome</keyword>
<dbReference type="Proteomes" id="UP001611383">
    <property type="component" value="Chromosome"/>
</dbReference>
<dbReference type="Pfam" id="PF09544">
    <property type="entry name" value="DUF2381"/>
    <property type="match status" value="1"/>
</dbReference>
<gene>
    <name evidence="2" type="ORF">F0U60_39475</name>
</gene>
<proteinExistence type="predicted"/>